<dbReference type="InterPro" id="IPR056924">
    <property type="entry name" value="SH3_Tf2-1"/>
</dbReference>
<dbReference type="RefSeq" id="XP_016504985.1">
    <property type="nucleotide sequence ID" value="XM_016649499.1"/>
</dbReference>
<dbReference type="OrthoDB" id="1297073at2759"/>
<organism evidence="3">
    <name type="scientific">Nicotiana tabacum</name>
    <name type="common">Common tobacco</name>
    <dbReference type="NCBI Taxonomy" id="4097"/>
    <lineage>
        <taxon>Eukaryota</taxon>
        <taxon>Viridiplantae</taxon>
        <taxon>Streptophyta</taxon>
        <taxon>Embryophyta</taxon>
        <taxon>Tracheophyta</taxon>
        <taxon>Spermatophyta</taxon>
        <taxon>Magnoliopsida</taxon>
        <taxon>eudicotyledons</taxon>
        <taxon>Gunneridae</taxon>
        <taxon>Pentapetalae</taxon>
        <taxon>asterids</taxon>
        <taxon>lamiids</taxon>
        <taxon>Solanales</taxon>
        <taxon>Solanaceae</taxon>
        <taxon>Nicotianoideae</taxon>
        <taxon>Nicotianeae</taxon>
        <taxon>Nicotiana</taxon>
    </lineage>
</organism>
<dbReference type="Pfam" id="PF24626">
    <property type="entry name" value="SH3_Tf2-1"/>
    <property type="match status" value="1"/>
</dbReference>
<dbReference type="AlphaFoldDB" id="A0A1S4CV32"/>
<feature type="domain" description="Tf2-1-like SH3-like" evidence="2">
    <location>
        <begin position="1"/>
        <end position="33"/>
    </location>
</feature>
<name>A0A1S4CV32_TOBAC</name>
<dbReference type="PANTHER" id="PTHR46148:SF60">
    <property type="entry name" value="CHROMO DOMAIN-CONTAINING PROTEIN"/>
    <property type="match status" value="1"/>
</dbReference>
<proteinExistence type="predicted"/>
<keyword evidence="1" id="KW-0472">Membrane</keyword>
<feature type="transmembrane region" description="Helical" evidence="1">
    <location>
        <begin position="12"/>
        <end position="29"/>
    </location>
</feature>
<dbReference type="KEGG" id="nta:107822909"/>
<keyword evidence="1" id="KW-1133">Transmembrane helix</keyword>
<sequence>MERVGEVAYRLALPYSLVGVHPVFHVFMLQKYHEDRSHVLDFSTVQLDENLTYEEEPMHGYSRSAADLTFARAYSQMRASHLRVLARIWMMDRGREASYSQSFGRFC</sequence>
<evidence type="ECO:0000313" key="3">
    <source>
        <dbReference type="RefSeq" id="XP_016504985.1"/>
    </source>
</evidence>
<dbReference type="PANTHER" id="PTHR46148">
    <property type="entry name" value="CHROMO DOMAIN-CONTAINING PROTEIN"/>
    <property type="match status" value="1"/>
</dbReference>
<keyword evidence="1" id="KW-0812">Transmembrane</keyword>
<evidence type="ECO:0000256" key="1">
    <source>
        <dbReference type="SAM" id="Phobius"/>
    </source>
</evidence>
<evidence type="ECO:0000259" key="2">
    <source>
        <dbReference type="Pfam" id="PF24626"/>
    </source>
</evidence>
<protein>
    <recommendedName>
        <fullName evidence="2">Tf2-1-like SH3-like domain-containing protein</fullName>
    </recommendedName>
</protein>
<dbReference type="PaxDb" id="4097-A0A1S4CV32"/>
<accession>A0A1S4CV32</accession>
<reference evidence="3" key="1">
    <citation type="submission" date="2025-08" db="UniProtKB">
        <authorList>
            <consortium name="RefSeq"/>
        </authorList>
    </citation>
    <scope>IDENTIFICATION</scope>
</reference>
<gene>
    <name evidence="3" type="primary">LOC107822909</name>
</gene>